<keyword evidence="1" id="KW-0808">Transferase</keyword>
<dbReference type="Proteomes" id="UP000069632">
    <property type="component" value="Unassembled WGS sequence"/>
</dbReference>
<protein>
    <submittedName>
        <fullName evidence="1">Predicted nucleotidyltransferase</fullName>
    </submittedName>
</protein>
<dbReference type="EMBL" id="FIZP01000001">
    <property type="protein sequence ID" value="CZE46420.1"/>
    <property type="molecule type" value="Genomic_DNA"/>
</dbReference>
<evidence type="ECO:0000313" key="1">
    <source>
        <dbReference type="EMBL" id="CZE46420.1"/>
    </source>
</evidence>
<accession>A0A128EBS8</accession>
<evidence type="ECO:0000313" key="2">
    <source>
        <dbReference type="Proteomes" id="UP000069632"/>
    </source>
</evidence>
<dbReference type="PANTHER" id="PTHR34817:SF2">
    <property type="entry name" value="NUCLEOTIDYLTRANSFERASE"/>
    <property type="match status" value="1"/>
</dbReference>
<dbReference type="OrthoDB" id="9796845at2"/>
<gene>
    <name evidence="1" type="ORF">ERS672216_00359</name>
</gene>
<dbReference type="InterPro" id="IPR018775">
    <property type="entry name" value="RlaP"/>
</dbReference>
<dbReference type="Pfam" id="PF10127">
    <property type="entry name" value="RlaP"/>
    <property type="match status" value="1"/>
</dbReference>
<reference evidence="1 2" key="1">
    <citation type="submission" date="2016-02" db="EMBL/GenBank/DDBJ databases">
        <authorList>
            <consortium name="Pathogen Informatics"/>
        </authorList>
    </citation>
    <scope>NUCLEOTIDE SEQUENCE [LARGE SCALE GENOMIC DNA]</scope>
    <source>
        <strain evidence="1 2">RC20</strain>
    </source>
</reference>
<sequence length="258" mass="30651">MKNIIKQKLLDIQTSYNIKILYACESGSRAWGFASKDSDYDVRFIYVKPLEYYLSLGKKCDVLECELNDTFDINGWDLSKFLYLLAHSNMSAYEWLQSDIIYQKTQIWEEIQDEFLQFFNVSTAIYSYLGIAKTQMSRHIQNKELIKYKKYLYVIRPLIACEYILKYQKPALMNFNNLLESVEISSEVGREIKNLLKFKLESSEKDFKQKSDVLNTFCIEKIDKFNNFLARKKIQKQPYIAKIDDLFLRVLKDERLLV</sequence>
<proteinExistence type="predicted"/>
<name>A0A128EBS8_9BACT</name>
<organism evidence="1 2">
    <name type="scientific">Campylobacter geochelonis</name>
    <dbReference type="NCBI Taxonomy" id="1780362"/>
    <lineage>
        <taxon>Bacteria</taxon>
        <taxon>Pseudomonadati</taxon>
        <taxon>Campylobacterota</taxon>
        <taxon>Epsilonproteobacteria</taxon>
        <taxon>Campylobacterales</taxon>
        <taxon>Campylobacteraceae</taxon>
        <taxon>Campylobacter</taxon>
    </lineage>
</organism>
<dbReference type="RefSeq" id="WP_075539966.1">
    <property type="nucleotide sequence ID" value="NZ_CP053844.1"/>
</dbReference>
<keyword evidence="2" id="KW-1185">Reference proteome</keyword>
<dbReference type="PANTHER" id="PTHR34817">
    <property type="entry name" value="NUCLEOTIDYLTRANSFERASE"/>
    <property type="match status" value="1"/>
</dbReference>
<dbReference type="AlphaFoldDB" id="A0A128EBS8"/>
<dbReference type="GO" id="GO:0016740">
    <property type="term" value="F:transferase activity"/>
    <property type="evidence" value="ECO:0007669"/>
    <property type="project" value="UniProtKB-KW"/>
</dbReference>